<dbReference type="InParanoid" id="S2J8C6"/>
<sequence length="424" mass="48413">MSDTTTAANQESVDAPPYQFSSLQQWQIAYIYAFSATFNHHQEVSPQYYKLPLFTPQDLEDEIQKQESELIHQIICACLGNILNRNKPIESFKNSLQQLITDKMKAFDIDFEVNPLLKQNYNALPTDVKLYILYSLIEWQLQDSTAVKAIVDIYNLQDGLTDENPIIARPVGTDSKKRTYWQFGDSPWIWRESSSMKSLSQWETLCRNRQDLEQLVDSFSASTSRLEKALVKTIKEEIYDIAIKEEQRKLRKERAEMRKLIPVEVSITPTTLRSRGNRSQRVHYNFDDIYGIDDDGDNEADDDDNFVDEDDEAADTPTRERSKRQASPPRPPPTRWSSRLNRGAAATATNEVEETPVESMEIDTQSAEAMDTSPLPSEQSNDMDTSRSPSFMDTTPSQSPMEAVSNANGVMNVNDILNPQVVQE</sequence>
<dbReference type="STRING" id="1220926.S2J8C6"/>
<feature type="compositionally biased region" description="Low complexity" evidence="3">
    <location>
        <begin position="335"/>
        <end position="350"/>
    </location>
</feature>
<feature type="domain" description="WHIM2" evidence="4">
    <location>
        <begin position="169"/>
        <end position="236"/>
    </location>
</feature>
<dbReference type="AlphaFoldDB" id="S2J8C6"/>
<dbReference type="OMA" id="DSPWIWR"/>
<protein>
    <recommendedName>
        <fullName evidence="4">WHIM2 domain-containing protein</fullName>
    </recommendedName>
</protein>
<evidence type="ECO:0000256" key="2">
    <source>
        <dbReference type="ARBA" id="ARBA00023242"/>
    </source>
</evidence>
<evidence type="ECO:0000259" key="4">
    <source>
        <dbReference type="Pfam" id="PF15613"/>
    </source>
</evidence>
<comment type="subcellular location">
    <subcellularLocation>
        <location evidence="1">Nucleus</location>
    </subcellularLocation>
</comment>
<evidence type="ECO:0000313" key="6">
    <source>
        <dbReference type="Proteomes" id="UP000014254"/>
    </source>
</evidence>
<dbReference type="EMBL" id="KE124033">
    <property type="protein sequence ID" value="EPB84662.1"/>
    <property type="molecule type" value="Genomic_DNA"/>
</dbReference>
<evidence type="ECO:0000313" key="5">
    <source>
        <dbReference type="EMBL" id="EPB84662.1"/>
    </source>
</evidence>
<feature type="compositionally biased region" description="Polar residues" evidence="3">
    <location>
        <begin position="374"/>
        <end position="424"/>
    </location>
</feature>
<keyword evidence="6" id="KW-1185">Reference proteome</keyword>
<evidence type="ECO:0000256" key="3">
    <source>
        <dbReference type="SAM" id="MobiDB-lite"/>
    </source>
</evidence>
<gene>
    <name evidence="5" type="ORF">HMPREF1544_08605</name>
</gene>
<proteinExistence type="predicted"/>
<organism evidence="5 6">
    <name type="scientific">Mucor circinelloides f. circinelloides (strain 1006PhL)</name>
    <name type="common">Mucormycosis agent</name>
    <name type="synonym">Calyptromyces circinelloides</name>
    <dbReference type="NCBI Taxonomy" id="1220926"/>
    <lineage>
        <taxon>Eukaryota</taxon>
        <taxon>Fungi</taxon>
        <taxon>Fungi incertae sedis</taxon>
        <taxon>Mucoromycota</taxon>
        <taxon>Mucoromycotina</taxon>
        <taxon>Mucoromycetes</taxon>
        <taxon>Mucorales</taxon>
        <taxon>Mucorineae</taxon>
        <taxon>Mucoraceae</taxon>
        <taxon>Mucor</taxon>
    </lineage>
</organism>
<dbReference type="PANTHER" id="PTHR42107:SF1">
    <property type="entry name" value="WHIM1 DOMAIN-CONTAINING PROTEIN"/>
    <property type="match status" value="1"/>
</dbReference>
<accession>S2J8C6</accession>
<dbReference type="Proteomes" id="UP000014254">
    <property type="component" value="Unassembled WGS sequence"/>
</dbReference>
<dbReference type="PANTHER" id="PTHR42107">
    <property type="entry name" value="YALI0D24453P"/>
    <property type="match status" value="1"/>
</dbReference>
<evidence type="ECO:0000256" key="1">
    <source>
        <dbReference type="ARBA" id="ARBA00004123"/>
    </source>
</evidence>
<name>S2J8C6_MUCC1</name>
<feature type="compositionally biased region" description="Acidic residues" evidence="3">
    <location>
        <begin position="290"/>
        <end position="314"/>
    </location>
</feature>
<dbReference type="Pfam" id="PF15613">
    <property type="entry name" value="WSD"/>
    <property type="match status" value="1"/>
</dbReference>
<dbReference type="eggNOG" id="ENOG502QSZU">
    <property type="taxonomic scope" value="Eukaryota"/>
</dbReference>
<feature type="region of interest" description="Disordered" evidence="3">
    <location>
        <begin position="288"/>
        <end position="424"/>
    </location>
</feature>
<dbReference type="InterPro" id="IPR028941">
    <property type="entry name" value="WHIM2_dom"/>
</dbReference>
<dbReference type="VEuPathDB" id="FungiDB:HMPREF1544_08605"/>
<dbReference type="OrthoDB" id="349045at2759"/>
<keyword evidence="2" id="KW-0539">Nucleus</keyword>
<reference evidence="6" key="1">
    <citation type="submission" date="2013-05" db="EMBL/GenBank/DDBJ databases">
        <title>The Genome sequence of Mucor circinelloides f. circinelloides 1006PhL.</title>
        <authorList>
            <consortium name="The Broad Institute Genomics Platform"/>
            <person name="Cuomo C."/>
            <person name="Earl A."/>
            <person name="Findley K."/>
            <person name="Lee S.C."/>
            <person name="Walker B."/>
            <person name="Young S."/>
            <person name="Zeng Q."/>
            <person name="Gargeya S."/>
            <person name="Fitzgerald M."/>
            <person name="Haas B."/>
            <person name="Abouelleil A."/>
            <person name="Allen A.W."/>
            <person name="Alvarado L."/>
            <person name="Arachchi H.M."/>
            <person name="Berlin A.M."/>
            <person name="Chapman S.B."/>
            <person name="Gainer-Dewar J."/>
            <person name="Goldberg J."/>
            <person name="Griggs A."/>
            <person name="Gujja S."/>
            <person name="Hansen M."/>
            <person name="Howarth C."/>
            <person name="Imamovic A."/>
            <person name="Ireland A."/>
            <person name="Larimer J."/>
            <person name="McCowan C."/>
            <person name="Murphy C."/>
            <person name="Pearson M."/>
            <person name="Poon T.W."/>
            <person name="Priest M."/>
            <person name="Roberts A."/>
            <person name="Saif S."/>
            <person name="Shea T."/>
            <person name="Sisk P."/>
            <person name="Sykes S."/>
            <person name="Wortman J."/>
            <person name="Nusbaum C."/>
            <person name="Birren B."/>
        </authorList>
    </citation>
    <scope>NUCLEOTIDE SEQUENCE [LARGE SCALE GENOMIC DNA]</scope>
    <source>
        <strain evidence="6">1006PhL</strain>
    </source>
</reference>